<dbReference type="PATRIC" id="fig|1423777.3.peg.255"/>
<comment type="similarity">
    <text evidence="8">Belongs to the tRNA(Ile)-lysidine synthase family.</text>
</comment>
<evidence type="ECO:0000313" key="10">
    <source>
        <dbReference type="EMBL" id="KRL06243.1"/>
    </source>
</evidence>
<dbReference type="GO" id="GO:0005524">
    <property type="term" value="F:ATP binding"/>
    <property type="evidence" value="ECO:0007669"/>
    <property type="project" value="UniProtKB-KW"/>
</dbReference>
<organism evidence="10 11">
    <name type="scientific">Liquorilactobacillus oeni DSM 19972</name>
    <dbReference type="NCBI Taxonomy" id="1423777"/>
    <lineage>
        <taxon>Bacteria</taxon>
        <taxon>Bacillati</taxon>
        <taxon>Bacillota</taxon>
        <taxon>Bacilli</taxon>
        <taxon>Lactobacillales</taxon>
        <taxon>Lactobacillaceae</taxon>
        <taxon>Liquorilactobacillus</taxon>
    </lineage>
</organism>
<name>A0A0R1MNW5_9LACO</name>
<dbReference type="SUPFAM" id="SSF52402">
    <property type="entry name" value="Adenine nucleotide alpha hydrolases-like"/>
    <property type="match status" value="1"/>
</dbReference>
<proteinExistence type="inferred from homology"/>
<comment type="caution">
    <text evidence="8">Lacks conserved residue(s) required for the propagation of feature annotation.</text>
</comment>
<evidence type="ECO:0000256" key="2">
    <source>
        <dbReference type="ARBA" id="ARBA00022490"/>
    </source>
</evidence>
<dbReference type="Proteomes" id="UP000051686">
    <property type="component" value="Unassembled WGS sequence"/>
</dbReference>
<keyword evidence="11" id="KW-1185">Reference proteome</keyword>
<evidence type="ECO:0000256" key="7">
    <source>
        <dbReference type="ARBA" id="ARBA00048539"/>
    </source>
</evidence>
<dbReference type="EC" id="6.3.4.19" evidence="8"/>
<evidence type="ECO:0000256" key="6">
    <source>
        <dbReference type="ARBA" id="ARBA00022840"/>
    </source>
</evidence>
<comment type="function">
    <text evidence="8">Ligates lysine onto the cytidine present at position 34 of the AUA codon-specific tRNA(Ile) that contains the anticodon CAU, in an ATP-dependent manner. Cytidine is converted to lysidine, thus changing the amino acid specificity of the tRNA from methionine to isoleucine.</text>
</comment>
<dbReference type="SMART" id="SM00977">
    <property type="entry name" value="TilS_C"/>
    <property type="match status" value="1"/>
</dbReference>
<evidence type="ECO:0000256" key="5">
    <source>
        <dbReference type="ARBA" id="ARBA00022741"/>
    </source>
</evidence>
<evidence type="ECO:0000256" key="4">
    <source>
        <dbReference type="ARBA" id="ARBA00022694"/>
    </source>
</evidence>
<comment type="caution">
    <text evidence="10">The sequence shown here is derived from an EMBL/GenBank/DDBJ whole genome shotgun (WGS) entry which is preliminary data.</text>
</comment>
<dbReference type="GO" id="GO:0005737">
    <property type="term" value="C:cytoplasm"/>
    <property type="evidence" value="ECO:0007669"/>
    <property type="project" value="UniProtKB-SubCell"/>
</dbReference>
<dbReference type="InterPro" id="IPR012094">
    <property type="entry name" value="tRNA_Ile_lys_synt"/>
</dbReference>
<dbReference type="CDD" id="cd01992">
    <property type="entry name" value="TilS_N"/>
    <property type="match status" value="1"/>
</dbReference>
<keyword evidence="3 8" id="KW-0436">Ligase</keyword>
<keyword evidence="4 8" id="KW-0819">tRNA processing</keyword>
<keyword evidence="6" id="KW-0067">ATP-binding</keyword>
<keyword evidence="5" id="KW-0547">Nucleotide-binding</keyword>
<keyword evidence="2 8" id="KW-0963">Cytoplasm</keyword>
<dbReference type="NCBIfam" id="TIGR02433">
    <property type="entry name" value="lysidine_TilS_C"/>
    <property type="match status" value="1"/>
</dbReference>
<dbReference type="PANTHER" id="PTHR43033">
    <property type="entry name" value="TRNA(ILE)-LYSIDINE SYNTHASE-RELATED"/>
    <property type="match status" value="1"/>
</dbReference>
<accession>A0A0R1MNW5</accession>
<evidence type="ECO:0000256" key="3">
    <source>
        <dbReference type="ARBA" id="ARBA00022598"/>
    </source>
</evidence>
<dbReference type="SUPFAM" id="SSF56037">
    <property type="entry name" value="PheT/TilS domain"/>
    <property type="match status" value="1"/>
</dbReference>
<dbReference type="HAMAP" id="MF_01161">
    <property type="entry name" value="tRNA_Ile_lys_synt"/>
    <property type="match status" value="1"/>
</dbReference>
<dbReference type="InterPro" id="IPR012796">
    <property type="entry name" value="Lysidine-tRNA-synth_C"/>
</dbReference>
<dbReference type="OrthoDB" id="9807403at2"/>
<dbReference type="STRING" id="1423777.FD46_GL000245"/>
<evidence type="ECO:0000256" key="8">
    <source>
        <dbReference type="HAMAP-Rule" id="MF_01161"/>
    </source>
</evidence>
<evidence type="ECO:0000313" key="11">
    <source>
        <dbReference type="Proteomes" id="UP000051686"/>
    </source>
</evidence>
<dbReference type="PANTHER" id="PTHR43033:SF1">
    <property type="entry name" value="TRNA(ILE)-LYSIDINE SYNTHASE-RELATED"/>
    <property type="match status" value="1"/>
</dbReference>
<dbReference type="EMBL" id="AZEH01000014">
    <property type="protein sequence ID" value="KRL06243.1"/>
    <property type="molecule type" value="Genomic_DNA"/>
</dbReference>
<comment type="subcellular location">
    <subcellularLocation>
        <location evidence="1 8">Cytoplasm</location>
    </subcellularLocation>
</comment>
<dbReference type="Pfam" id="PF01171">
    <property type="entry name" value="ATP_bind_3"/>
    <property type="match status" value="1"/>
</dbReference>
<protein>
    <recommendedName>
        <fullName evidence="8">tRNA(Ile)-lysidine synthase</fullName>
        <ecNumber evidence="8">6.3.4.19</ecNumber>
    </recommendedName>
    <alternativeName>
        <fullName evidence="8">tRNA(Ile)-2-lysyl-cytidine synthase</fullName>
    </alternativeName>
    <alternativeName>
        <fullName evidence="8">tRNA(Ile)-lysidine synthetase</fullName>
    </alternativeName>
</protein>
<dbReference type="InterPro" id="IPR014729">
    <property type="entry name" value="Rossmann-like_a/b/a_fold"/>
</dbReference>
<dbReference type="GO" id="GO:0032267">
    <property type="term" value="F:tRNA(Ile)-lysidine synthase activity"/>
    <property type="evidence" value="ECO:0007669"/>
    <property type="project" value="UniProtKB-EC"/>
</dbReference>
<dbReference type="RefSeq" id="WP_057895284.1">
    <property type="nucleotide sequence ID" value="NZ_AZEH01000014.1"/>
</dbReference>
<dbReference type="InterPro" id="IPR012795">
    <property type="entry name" value="tRNA_Ile_lys_synt_N"/>
</dbReference>
<gene>
    <name evidence="8" type="primary">tilS</name>
    <name evidence="10" type="ORF">FD46_GL000245</name>
</gene>
<dbReference type="GO" id="GO:0006400">
    <property type="term" value="P:tRNA modification"/>
    <property type="evidence" value="ECO:0007669"/>
    <property type="project" value="UniProtKB-UniRule"/>
</dbReference>
<feature type="domain" description="Lysidine-tRNA(Ile) synthetase C-terminal" evidence="9">
    <location>
        <begin position="375"/>
        <end position="447"/>
    </location>
</feature>
<reference evidence="10 11" key="1">
    <citation type="journal article" date="2015" name="Genome Announc.">
        <title>Expanding the biotechnology potential of lactobacilli through comparative genomics of 213 strains and associated genera.</title>
        <authorList>
            <person name="Sun Z."/>
            <person name="Harris H.M."/>
            <person name="McCann A."/>
            <person name="Guo C."/>
            <person name="Argimon S."/>
            <person name="Zhang W."/>
            <person name="Yang X."/>
            <person name="Jeffery I.B."/>
            <person name="Cooney J.C."/>
            <person name="Kagawa T.F."/>
            <person name="Liu W."/>
            <person name="Song Y."/>
            <person name="Salvetti E."/>
            <person name="Wrobel A."/>
            <person name="Rasinkangas P."/>
            <person name="Parkhill J."/>
            <person name="Rea M.C."/>
            <person name="O'Sullivan O."/>
            <person name="Ritari J."/>
            <person name="Douillard F.P."/>
            <person name="Paul Ross R."/>
            <person name="Yang R."/>
            <person name="Briner A.E."/>
            <person name="Felis G.E."/>
            <person name="de Vos W.M."/>
            <person name="Barrangou R."/>
            <person name="Klaenhammer T.R."/>
            <person name="Caufield P.W."/>
            <person name="Cui Y."/>
            <person name="Zhang H."/>
            <person name="O'Toole P.W."/>
        </authorList>
    </citation>
    <scope>NUCLEOTIDE SEQUENCE [LARGE SCALE GENOMIC DNA]</scope>
    <source>
        <strain evidence="10 11">DSM 19972</strain>
    </source>
</reference>
<dbReference type="Pfam" id="PF11734">
    <property type="entry name" value="TilS_C"/>
    <property type="match status" value="1"/>
</dbReference>
<dbReference type="NCBIfam" id="TIGR02432">
    <property type="entry name" value="lysidine_TilS_N"/>
    <property type="match status" value="1"/>
</dbReference>
<dbReference type="Gene3D" id="3.40.50.620">
    <property type="entry name" value="HUPs"/>
    <property type="match status" value="1"/>
</dbReference>
<dbReference type="AlphaFoldDB" id="A0A0R1MNW5"/>
<dbReference type="InterPro" id="IPR011063">
    <property type="entry name" value="TilS/TtcA_N"/>
</dbReference>
<evidence type="ECO:0000256" key="1">
    <source>
        <dbReference type="ARBA" id="ARBA00004496"/>
    </source>
</evidence>
<evidence type="ECO:0000259" key="9">
    <source>
        <dbReference type="SMART" id="SM00977"/>
    </source>
</evidence>
<sequence>MKLKEDFAQNFGKLSCSKKVLVAVSTGVDSMTLLDLILNLPNNLRPEVFVAYVDHQLRPESAKETAFITKFCARHKLKLFCARWNAQDHPSSGVEEAGRNFRYGFFKKAMTENHILELMTAHHADDQAETFLMKLLRGGDLAQLHAIEKKRRFEKRFWLIRPLLPFSKQKLLDYAKKRHLVYFEDSTNQNDDFLRNRLRHEVVPRLKKENKRFLEHVADYIAQLDDISAVAKKTIAEKIAEIRNANGSFSLSAWAKLAVFEQKLVLKEIIMNNHYFPSERQLEQVLTLLTNLSKPQGEIQFQENLFLKKEYNVFMVTKAKTTAMKKHDFHLKLRLGKWQNLPDGTKIGLFRSNIKLKKSATDKFFYFSDSSRLPLNVRHRLMGDRISLKIGKKKLKKVFIEQKVPQQIREEKWLVADSNGEVLWAIGIRKSDLSEQKVNDKMQYMVIFRNNTEK</sequence>
<comment type="catalytic activity">
    <reaction evidence="7 8">
        <text>cytidine(34) in tRNA(Ile2) + L-lysine + ATP = lysidine(34) in tRNA(Ile2) + AMP + diphosphate + H(+)</text>
        <dbReference type="Rhea" id="RHEA:43744"/>
        <dbReference type="Rhea" id="RHEA-COMP:10625"/>
        <dbReference type="Rhea" id="RHEA-COMP:10670"/>
        <dbReference type="ChEBI" id="CHEBI:15378"/>
        <dbReference type="ChEBI" id="CHEBI:30616"/>
        <dbReference type="ChEBI" id="CHEBI:32551"/>
        <dbReference type="ChEBI" id="CHEBI:33019"/>
        <dbReference type="ChEBI" id="CHEBI:82748"/>
        <dbReference type="ChEBI" id="CHEBI:83665"/>
        <dbReference type="ChEBI" id="CHEBI:456215"/>
        <dbReference type="EC" id="6.3.4.19"/>
    </reaction>
</comment>